<feature type="transmembrane region" description="Helical" evidence="1">
    <location>
        <begin position="142"/>
        <end position="159"/>
    </location>
</feature>
<sequence length="199" mass="21976">MSFKIFASAAAMLITFSAFLPYIRDVLANRVQAHVFSWVIWGITTLVVFFAQLTDNGGAGAWAIGLSATVTLFIALLAFLKRGDLAITTMDWLFFIAALSSLPLWFFSESALMAVVVLTAVDLLGFGPTLRKAWFQPHKESLGFFALFLLRNVLVVAALEHYSWITLLFPLTVALACIALMLIVVLRRRQLSRTTSVGL</sequence>
<proteinExistence type="predicted"/>
<comment type="caution">
    <text evidence="2">The sequence shown here is derived from an EMBL/GenBank/DDBJ whole genome shotgun (WGS) entry which is preliminary data.</text>
</comment>
<dbReference type="Proteomes" id="UP001147830">
    <property type="component" value="Unassembled WGS sequence"/>
</dbReference>
<feature type="transmembrane region" description="Helical" evidence="1">
    <location>
        <begin position="59"/>
        <end position="80"/>
    </location>
</feature>
<protein>
    <submittedName>
        <fullName evidence="2">Uncharacterized protein</fullName>
    </submittedName>
</protein>
<dbReference type="AlphaFoldDB" id="A0A9X3ASD2"/>
<keyword evidence="1" id="KW-1133">Transmembrane helix</keyword>
<name>A0A9X3ASD2_9GAMM</name>
<evidence type="ECO:0000313" key="2">
    <source>
        <dbReference type="EMBL" id="MCT7359854.1"/>
    </source>
</evidence>
<reference evidence="2" key="2">
    <citation type="submission" date="2022-08" db="EMBL/GenBank/DDBJ databases">
        <authorList>
            <person name="Dong C."/>
        </authorList>
    </citation>
    <scope>NUCLEOTIDE SEQUENCE</scope>
    <source>
        <strain evidence="2">59MF3M-4</strain>
    </source>
</reference>
<gene>
    <name evidence="2" type="ORF">NYR02_12615</name>
</gene>
<keyword evidence="1" id="KW-0472">Membrane</keyword>
<keyword evidence="1" id="KW-0812">Transmembrane</keyword>
<feature type="transmembrane region" description="Helical" evidence="1">
    <location>
        <begin position="35"/>
        <end position="53"/>
    </location>
</feature>
<dbReference type="EMBL" id="JAOANI010000019">
    <property type="protein sequence ID" value="MCT7359854.1"/>
    <property type="molecule type" value="Genomic_DNA"/>
</dbReference>
<organism evidence="2 3">
    <name type="scientific">Thalassolituus pacificus</name>
    <dbReference type="NCBI Taxonomy" id="2975440"/>
    <lineage>
        <taxon>Bacteria</taxon>
        <taxon>Pseudomonadati</taxon>
        <taxon>Pseudomonadota</taxon>
        <taxon>Gammaproteobacteria</taxon>
        <taxon>Oceanospirillales</taxon>
        <taxon>Oceanospirillaceae</taxon>
        <taxon>Thalassolituus</taxon>
    </lineage>
</organism>
<dbReference type="RefSeq" id="WP_260976708.1">
    <property type="nucleotide sequence ID" value="NZ_JAOANI010000019.1"/>
</dbReference>
<evidence type="ECO:0000313" key="3">
    <source>
        <dbReference type="Proteomes" id="UP001147830"/>
    </source>
</evidence>
<feature type="transmembrane region" description="Helical" evidence="1">
    <location>
        <begin position="6"/>
        <end position="23"/>
    </location>
</feature>
<reference evidence="2" key="1">
    <citation type="journal article" date="2022" name="Front. Microbiol.">
        <title>Genome-based taxonomic rearrangement of Oceanobacter-related bacteria including the description of Thalassolituus hydrocarbonoclasticus sp. nov. and Thalassolituus pacificus sp. nov. and emended description of the genus Thalassolituus.</title>
        <authorList>
            <person name="Dong C."/>
            <person name="Wei L."/>
            <person name="Wang J."/>
            <person name="Lai Q."/>
            <person name="Huang Z."/>
            <person name="Shao Z."/>
        </authorList>
    </citation>
    <scope>NUCLEOTIDE SEQUENCE</scope>
    <source>
        <strain evidence="2">59MF3M-4</strain>
    </source>
</reference>
<feature type="transmembrane region" description="Helical" evidence="1">
    <location>
        <begin position="165"/>
        <end position="186"/>
    </location>
</feature>
<accession>A0A9X3ASD2</accession>
<keyword evidence="3" id="KW-1185">Reference proteome</keyword>
<feature type="transmembrane region" description="Helical" evidence="1">
    <location>
        <begin position="112"/>
        <end position="130"/>
    </location>
</feature>
<feature type="transmembrane region" description="Helical" evidence="1">
    <location>
        <begin position="87"/>
        <end position="106"/>
    </location>
</feature>
<evidence type="ECO:0000256" key="1">
    <source>
        <dbReference type="SAM" id="Phobius"/>
    </source>
</evidence>